<comment type="similarity">
    <text evidence="1">Belongs to the glutaredoxin family.</text>
</comment>
<organism evidence="2 3">
    <name type="scientific">Scheffersomyces stipitis (strain ATCC 58785 / CBS 6054 / NBRC 10063 / NRRL Y-11545)</name>
    <name type="common">Yeast</name>
    <name type="synonym">Pichia stipitis</name>
    <dbReference type="NCBI Taxonomy" id="322104"/>
    <lineage>
        <taxon>Eukaryota</taxon>
        <taxon>Fungi</taxon>
        <taxon>Dikarya</taxon>
        <taxon>Ascomycota</taxon>
        <taxon>Saccharomycotina</taxon>
        <taxon>Pichiomycetes</taxon>
        <taxon>Debaryomycetaceae</taxon>
        <taxon>Scheffersomyces</taxon>
    </lineage>
</organism>
<dbReference type="InterPro" id="IPR008554">
    <property type="entry name" value="Glutaredoxin-like"/>
</dbReference>
<dbReference type="RefSeq" id="XP_001386645.2">
    <property type="nucleotide sequence ID" value="XM_001386608.1"/>
</dbReference>
<dbReference type="eggNOG" id="ENOG502SC8X">
    <property type="taxonomic scope" value="Eukaryota"/>
</dbReference>
<dbReference type="PANTHER" id="PTHR33558:SF1">
    <property type="entry name" value="GLUTAREDOXIN-LIKE PROTEIN C5ORF63 HOMOLOG"/>
    <property type="match status" value="1"/>
</dbReference>
<sequence length="159" mass="18630">MVSWSSWLWHSLNTQNVPSSISGRIIFLLRRSINCSNQHANLNIFINVGESRRVFPSRRLFSSTSFLLSKVSLTFFTKKTCMLCTNARVVLTSTLENNALKTKEVDLKVIDIMEPENSEWFDKYCYDVPVLHVDRPDQKKPVKFMHYFYEDKLVEELTK</sequence>
<proteinExistence type="inferred from homology"/>
<dbReference type="EMBL" id="CP000502">
    <property type="protein sequence ID" value="ABN68616.2"/>
    <property type="molecule type" value="Genomic_DNA"/>
</dbReference>
<gene>
    <name evidence="2" type="ORF">PICST_64696</name>
</gene>
<evidence type="ECO:0000313" key="3">
    <source>
        <dbReference type="Proteomes" id="UP000002258"/>
    </source>
</evidence>
<evidence type="ECO:0000256" key="1">
    <source>
        <dbReference type="RuleBase" id="RU363082"/>
    </source>
</evidence>
<dbReference type="Proteomes" id="UP000002258">
    <property type="component" value="Chromosome 8"/>
</dbReference>
<dbReference type="InterPro" id="IPR036249">
    <property type="entry name" value="Thioredoxin-like_sf"/>
</dbReference>
<dbReference type="Pfam" id="PF05768">
    <property type="entry name" value="Glrx-like"/>
    <property type="match status" value="1"/>
</dbReference>
<keyword evidence="3" id="KW-1185">Reference proteome</keyword>
<dbReference type="InParanoid" id="A3LZX4"/>
<evidence type="ECO:0000313" key="2">
    <source>
        <dbReference type="EMBL" id="ABN68616.2"/>
    </source>
</evidence>
<dbReference type="InterPro" id="IPR052565">
    <property type="entry name" value="Glutaredoxin-like_YDR286C"/>
</dbReference>
<dbReference type="SMR" id="A3LZX4"/>
<keyword evidence="1" id="KW-0249">Electron transport</keyword>
<dbReference type="AlphaFoldDB" id="A3LZX4"/>
<dbReference type="STRING" id="322104.A3LZX4"/>
<dbReference type="KEGG" id="pic:PICST_64696"/>
<dbReference type="PANTHER" id="PTHR33558">
    <property type="entry name" value="GLUTAREDOXIN-LIKE PROTEIN C5ORF63 HOMOLOG"/>
    <property type="match status" value="1"/>
</dbReference>
<protein>
    <recommendedName>
        <fullName evidence="1">Glutaredoxin-like protein</fullName>
    </recommendedName>
</protein>
<dbReference type="HOGENOM" id="CLU_1834911_0_0_1"/>
<accession>A3LZX4</accession>
<keyword evidence="1" id="KW-0813">Transport</keyword>
<reference evidence="2 3" key="1">
    <citation type="journal article" date="2007" name="Nat. Biotechnol.">
        <title>Genome sequence of the lignocellulose-bioconverting and xylose-fermenting yeast Pichia stipitis.</title>
        <authorList>
            <person name="Jeffries T.W."/>
            <person name="Grigoriev I.V."/>
            <person name="Grimwood J."/>
            <person name="Laplaza J.M."/>
            <person name="Aerts A."/>
            <person name="Salamov A."/>
            <person name="Schmutz J."/>
            <person name="Lindquist E."/>
            <person name="Dehal P."/>
            <person name="Shapiro H."/>
            <person name="Jin Y.S."/>
            <person name="Passoth V."/>
            <person name="Richardson P.M."/>
        </authorList>
    </citation>
    <scope>NUCLEOTIDE SEQUENCE [LARGE SCALE GENOMIC DNA]</scope>
    <source>
        <strain evidence="3">ATCC 58785 / CBS 6054 / NBRC 10063 / NRRL Y-11545</strain>
    </source>
</reference>
<dbReference type="OrthoDB" id="429967at2759"/>
<dbReference type="GeneID" id="4841098"/>
<dbReference type="Gene3D" id="3.40.30.10">
    <property type="entry name" value="Glutaredoxin"/>
    <property type="match status" value="1"/>
</dbReference>
<name>A3LZX4_PICST</name>
<dbReference type="SUPFAM" id="SSF52833">
    <property type="entry name" value="Thioredoxin-like"/>
    <property type="match status" value="1"/>
</dbReference>